<dbReference type="EMBL" id="BIFT01000001">
    <property type="protein sequence ID" value="GCE27865.1"/>
    <property type="molecule type" value="Genomic_DNA"/>
</dbReference>
<dbReference type="InterPro" id="IPR037522">
    <property type="entry name" value="HD_GYP_dom"/>
</dbReference>
<dbReference type="InterPro" id="IPR003607">
    <property type="entry name" value="HD/PDEase_dom"/>
</dbReference>
<evidence type="ECO:0000259" key="1">
    <source>
        <dbReference type="PROSITE" id="PS51832"/>
    </source>
</evidence>
<dbReference type="CDD" id="cd00077">
    <property type="entry name" value="HDc"/>
    <property type="match status" value="1"/>
</dbReference>
<name>A0A402B945_9CHLR</name>
<dbReference type="AlphaFoldDB" id="A0A402B945"/>
<sequence>MLMNGTATLRCKDFLQYNIGHSLERYGCTSTLYHKDDSIATENLAYLLYAMEMAVMDTLAVWCDFATNMHAQRVVRLAEAVGTELQLSRHDLMVLRLAALLHDIGKVAIPPAILHKQGPLDSQEWTLIRLHPEMGWNILQGAGAILEQVASLVIAHHEAWNGSGYPRGLYKTDIPFLARILTVVDSYDAMVSDRVYGKPLPILSACQELVQCASHQYDPQIVLAFLSVLFGKKTTQQHGYTMFRRNPVINAPELADEECVRLLLQSAEYVRVSA</sequence>
<evidence type="ECO:0000313" key="3">
    <source>
        <dbReference type="Proteomes" id="UP000287171"/>
    </source>
</evidence>
<gene>
    <name evidence="2" type="ORF">KDA_33490</name>
</gene>
<feature type="domain" description="HD-GYP" evidence="1">
    <location>
        <begin position="45"/>
        <end position="241"/>
    </location>
</feature>
<dbReference type="RefSeq" id="WP_161982181.1">
    <property type="nucleotide sequence ID" value="NZ_BIFT01000001.1"/>
</dbReference>
<evidence type="ECO:0000313" key="2">
    <source>
        <dbReference type="EMBL" id="GCE27865.1"/>
    </source>
</evidence>
<dbReference type="Pfam" id="PF13487">
    <property type="entry name" value="HD_5"/>
    <property type="match status" value="1"/>
</dbReference>
<protein>
    <recommendedName>
        <fullName evidence="1">HD-GYP domain-containing protein</fullName>
    </recommendedName>
</protein>
<dbReference type="Gene3D" id="1.10.3210.10">
    <property type="entry name" value="Hypothetical protein af1432"/>
    <property type="match status" value="1"/>
</dbReference>
<accession>A0A402B945</accession>
<dbReference type="SMART" id="SM00471">
    <property type="entry name" value="HDc"/>
    <property type="match status" value="1"/>
</dbReference>
<dbReference type="PANTHER" id="PTHR45228">
    <property type="entry name" value="CYCLIC DI-GMP PHOSPHODIESTERASE TM_0186-RELATED"/>
    <property type="match status" value="1"/>
</dbReference>
<organism evidence="2 3">
    <name type="scientific">Dictyobacter alpinus</name>
    <dbReference type="NCBI Taxonomy" id="2014873"/>
    <lineage>
        <taxon>Bacteria</taxon>
        <taxon>Bacillati</taxon>
        <taxon>Chloroflexota</taxon>
        <taxon>Ktedonobacteria</taxon>
        <taxon>Ktedonobacterales</taxon>
        <taxon>Dictyobacteraceae</taxon>
        <taxon>Dictyobacter</taxon>
    </lineage>
</organism>
<proteinExistence type="predicted"/>
<dbReference type="SUPFAM" id="SSF109604">
    <property type="entry name" value="HD-domain/PDEase-like"/>
    <property type="match status" value="1"/>
</dbReference>
<comment type="caution">
    <text evidence="2">The sequence shown here is derived from an EMBL/GenBank/DDBJ whole genome shotgun (WGS) entry which is preliminary data.</text>
</comment>
<dbReference type="Proteomes" id="UP000287171">
    <property type="component" value="Unassembled WGS sequence"/>
</dbReference>
<reference evidence="3" key="1">
    <citation type="submission" date="2018-12" db="EMBL/GenBank/DDBJ databases">
        <title>Tengunoibacter tsumagoiensis gen. nov., sp. nov., Dictyobacter kobayashii sp. nov., D. alpinus sp. nov., and D. joshuensis sp. nov. and description of Dictyobacteraceae fam. nov. within the order Ktedonobacterales isolated from Tengu-no-mugimeshi.</title>
        <authorList>
            <person name="Wang C.M."/>
            <person name="Zheng Y."/>
            <person name="Sakai Y."/>
            <person name="Toyoda A."/>
            <person name="Minakuchi Y."/>
            <person name="Abe K."/>
            <person name="Yokota A."/>
            <person name="Yabe S."/>
        </authorList>
    </citation>
    <scope>NUCLEOTIDE SEQUENCE [LARGE SCALE GENOMIC DNA]</scope>
    <source>
        <strain evidence="3">Uno16</strain>
    </source>
</reference>
<dbReference type="InterPro" id="IPR052020">
    <property type="entry name" value="Cyclic_di-GMP/3'3'-cGAMP_PDE"/>
</dbReference>
<dbReference type="PROSITE" id="PS51832">
    <property type="entry name" value="HD_GYP"/>
    <property type="match status" value="1"/>
</dbReference>
<keyword evidence="3" id="KW-1185">Reference proteome</keyword>
<dbReference type="PANTHER" id="PTHR45228:SF4">
    <property type="entry name" value="LIPOPROTEIN"/>
    <property type="match status" value="1"/>
</dbReference>